<name>A0A382YQ87_9ZZZZ</name>
<dbReference type="CDD" id="cd02208">
    <property type="entry name" value="cupin_RmlC-like"/>
    <property type="match status" value="1"/>
</dbReference>
<dbReference type="InterPro" id="IPR014710">
    <property type="entry name" value="RmlC-like_jellyroll"/>
</dbReference>
<dbReference type="Pfam" id="PF05523">
    <property type="entry name" value="FdtA"/>
    <property type="match status" value="1"/>
</dbReference>
<evidence type="ECO:0000259" key="1">
    <source>
        <dbReference type="Pfam" id="PF05523"/>
    </source>
</evidence>
<dbReference type="SUPFAM" id="SSF51182">
    <property type="entry name" value="RmlC-like cupins"/>
    <property type="match status" value="1"/>
</dbReference>
<proteinExistence type="predicted"/>
<dbReference type="InterPro" id="IPR008894">
    <property type="entry name" value="QdtA_cupin_dom"/>
</dbReference>
<feature type="domain" description="Sugar 3,4-ketoisomerase QdtA cupin" evidence="1">
    <location>
        <begin position="15"/>
        <end position="132"/>
    </location>
</feature>
<accession>A0A382YQ87</accession>
<dbReference type="EMBL" id="UINC01177692">
    <property type="protein sequence ID" value="SVD85466.1"/>
    <property type="molecule type" value="Genomic_DNA"/>
</dbReference>
<protein>
    <recommendedName>
        <fullName evidence="1">Sugar 3,4-ketoisomerase QdtA cupin domain-containing protein</fullName>
    </recommendedName>
</protein>
<sequence length="151" mass="17722">MDIDSFQIFDLERHDTRDVDDQHVNGNLTVIWRDWDDHHLKSPKMVYLTSVGPNEKKGPHLHTQRNSFFSCIKGKVHFIIKDKTGTYHEIEMSADKPQLLFIPKNTPAAHINTETEIATILALTDISWKPENTEMKNVRFDDYQWEKWSNS</sequence>
<reference evidence="2" key="1">
    <citation type="submission" date="2018-05" db="EMBL/GenBank/DDBJ databases">
        <authorList>
            <person name="Lanie J.A."/>
            <person name="Ng W.-L."/>
            <person name="Kazmierczak K.M."/>
            <person name="Andrzejewski T.M."/>
            <person name="Davidsen T.M."/>
            <person name="Wayne K.J."/>
            <person name="Tettelin H."/>
            <person name="Glass J.I."/>
            <person name="Rusch D."/>
            <person name="Podicherti R."/>
            <person name="Tsui H.-C.T."/>
            <person name="Winkler M.E."/>
        </authorList>
    </citation>
    <scope>NUCLEOTIDE SEQUENCE</scope>
</reference>
<evidence type="ECO:0000313" key="2">
    <source>
        <dbReference type="EMBL" id="SVD85466.1"/>
    </source>
</evidence>
<dbReference type="Gene3D" id="2.60.120.10">
    <property type="entry name" value="Jelly Rolls"/>
    <property type="match status" value="1"/>
</dbReference>
<dbReference type="AlphaFoldDB" id="A0A382YQ87"/>
<dbReference type="InterPro" id="IPR011051">
    <property type="entry name" value="RmlC_Cupin_sf"/>
</dbReference>
<gene>
    <name evidence="2" type="ORF">METZ01_LOCUS438320</name>
</gene>
<organism evidence="2">
    <name type="scientific">marine metagenome</name>
    <dbReference type="NCBI Taxonomy" id="408172"/>
    <lineage>
        <taxon>unclassified sequences</taxon>
        <taxon>metagenomes</taxon>
        <taxon>ecological metagenomes</taxon>
    </lineage>
</organism>